<feature type="compositionally biased region" description="Basic and acidic residues" evidence="1">
    <location>
        <begin position="32"/>
        <end position="44"/>
    </location>
</feature>
<gene>
    <name evidence="2" type="ORF">CIT31_05115</name>
</gene>
<dbReference type="EMBL" id="NPKH01000012">
    <property type="protein sequence ID" value="PAP96592.1"/>
    <property type="molecule type" value="Genomic_DNA"/>
</dbReference>
<comment type="caution">
    <text evidence="2">The sequence shown here is derived from an EMBL/GenBank/DDBJ whole genome shotgun (WGS) entry which is preliminary data.</text>
</comment>
<keyword evidence="3" id="KW-1185">Reference proteome</keyword>
<evidence type="ECO:0000313" key="3">
    <source>
        <dbReference type="Proteomes" id="UP000215931"/>
    </source>
</evidence>
<name>A0A271KLF0_9HYPH</name>
<dbReference type="AlphaFoldDB" id="A0A271KLF0"/>
<organism evidence="2 3">
    <name type="scientific">Mesorhizobium wenxiniae</name>
    <dbReference type="NCBI Taxonomy" id="2014805"/>
    <lineage>
        <taxon>Bacteria</taxon>
        <taxon>Pseudomonadati</taxon>
        <taxon>Pseudomonadota</taxon>
        <taxon>Alphaproteobacteria</taxon>
        <taxon>Hyphomicrobiales</taxon>
        <taxon>Phyllobacteriaceae</taxon>
        <taxon>Mesorhizobium</taxon>
    </lineage>
</organism>
<evidence type="ECO:0000256" key="1">
    <source>
        <dbReference type="SAM" id="MobiDB-lite"/>
    </source>
</evidence>
<accession>A0A271KLF0</accession>
<proteinExistence type="predicted"/>
<sequence>MSKKNRLDKDPAEDGRSVVDRELKRSSAKPGPEADAKGQSEKNHKGGTSDGVSSANPRVISGNDDGDATFPYKRKK</sequence>
<dbReference type="RefSeq" id="WP_095517739.1">
    <property type="nucleotide sequence ID" value="NZ_NPKH01000012.1"/>
</dbReference>
<protein>
    <submittedName>
        <fullName evidence="2">Uncharacterized protein</fullName>
    </submittedName>
</protein>
<dbReference type="OrthoDB" id="8117066at2"/>
<evidence type="ECO:0000313" key="2">
    <source>
        <dbReference type="EMBL" id="PAP96592.1"/>
    </source>
</evidence>
<feature type="region of interest" description="Disordered" evidence="1">
    <location>
        <begin position="1"/>
        <end position="76"/>
    </location>
</feature>
<feature type="compositionally biased region" description="Basic and acidic residues" evidence="1">
    <location>
        <begin position="1"/>
        <end position="25"/>
    </location>
</feature>
<reference evidence="2 3" key="1">
    <citation type="submission" date="2017-08" db="EMBL/GenBank/DDBJ databases">
        <title>Mesorhizobium wenxinae sp. nov., a novel rhizobial species isolated from root nodules of chickpea (Cicer arietinum L.).</title>
        <authorList>
            <person name="Zhang J."/>
        </authorList>
    </citation>
    <scope>NUCLEOTIDE SEQUENCE [LARGE SCALE GENOMIC DNA]</scope>
    <source>
        <strain evidence="3">WYCCWR 10019</strain>
    </source>
</reference>
<dbReference type="Proteomes" id="UP000215931">
    <property type="component" value="Unassembled WGS sequence"/>
</dbReference>